<dbReference type="GeneID" id="231885"/>
<dbReference type="PROSITE" id="PS50212">
    <property type="entry name" value="RASGEF_NTER"/>
    <property type="match status" value="1"/>
</dbReference>
<dbReference type="FunCoup" id="D3Z0W7">
    <property type="interactions" value="1"/>
</dbReference>
<reference evidence="4 6" key="2">
    <citation type="journal article" date="2011" name="PLoS Biol.">
        <title>Modernizing reference genome assemblies.</title>
        <authorList>
            <person name="Church D.M."/>
            <person name="Schneider V.A."/>
            <person name="Graves T."/>
            <person name="Auger K."/>
            <person name="Cunningham F."/>
            <person name="Bouk N."/>
            <person name="Chen H.C."/>
            <person name="Agarwala R."/>
            <person name="McLaren W.M."/>
            <person name="Ritchie G.R."/>
            <person name="Albracht D."/>
            <person name="Kremitzki M."/>
            <person name="Rock S."/>
            <person name="Kotkiewicz H."/>
            <person name="Kremitzki C."/>
            <person name="Wollam A."/>
            <person name="Trani L."/>
            <person name="Fulton L."/>
            <person name="Fulton R."/>
            <person name="Matthews L."/>
            <person name="Whitehead S."/>
            <person name="Chow W."/>
            <person name="Torrance J."/>
            <person name="Dunn M."/>
            <person name="Harden G."/>
            <person name="Threadgold G."/>
            <person name="Wood J."/>
            <person name="Collins J."/>
            <person name="Heath P."/>
            <person name="Griffiths G."/>
            <person name="Pelan S."/>
            <person name="Grafham D."/>
            <person name="Eichler E.E."/>
            <person name="Weinstock G."/>
            <person name="Mardis E.R."/>
            <person name="Wilson R.K."/>
            <person name="Howe K."/>
            <person name="Flicek P."/>
            <person name="Hubbard T."/>
        </authorList>
    </citation>
    <scope>NUCLEOTIDE SEQUENCE [LARGE SCALE GENOMIC DNA]</scope>
    <source>
        <strain evidence="4 6">C57BL/6J</strain>
    </source>
</reference>
<dbReference type="GO" id="GO:0005085">
    <property type="term" value="F:guanyl-nucleotide exchange factor activity"/>
    <property type="evidence" value="ECO:0007669"/>
    <property type="project" value="UniProtKB-KW"/>
</dbReference>
<dbReference type="KEGG" id="mmu:231885"/>
<sequence>MFSCFQISRGLGQKKPKRGDLGHFWRRLIRPLTHFWHASHRNPKEPDFPYNLPKFTYNSFEFVEQMIAYIPAAVHYHDQLSISLFLAVYHRYCSTWEVLDLLMKTYPSFQPDCEQDQLTKSAIFNFLAHWLDTFPEHFFDSPNLAVMRQLMDYAGRHMPSAEFDKESRELLSRLEEQEAKKLKLEKDCAATAEQDASRMQENLALRLASVAEPQGDLQPQVDTELLEQSVVEPFVPEPGPVQLPTFDQALPTSTYTQSPEDVAVDEAADMVADETADEATHEAVDVSPAKQLFLSYTVQLGTPDFIFSLPKVDI</sequence>
<dbReference type="Ensembl" id="ENSMUST00000071421.6">
    <property type="protein sequence ID" value="ENSMUSP00000071368.5"/>
    <property type="gene ID" value="ENSMUSG00000061707.6"/>
</dbReference>
<feature type="coiled-coil region" evidence="2">
    <location>
        <begin position="160"/>
        <end position="194"/>
    </location>
</feature>
<dbReference type="PhylomeDB" id="D3Z0W7"/>
<proteinExistence type="predicted"/>
<dbReference type="SMR" id="D3Z0W7"/>
<evidence type="ECO:0000256" key="2">
    <source>
        <dbReference type="SAM" id="Coils"/>
    </source>
</evidence>
<reference evidence="4" key="4">
    <citation type="submission" date="2025-09" db="UniProtKB">
        <authorList>
            <consortium name="Ensembl"/>
        </authorList>
    </citation>
    <scope>IDENTIFICATION</scope>
    <source>
        <strain evidence="4">C57BL/6J</strain>
    </source>
</reference>
<dbReference type="Proteomes" id="UP000000589">
    <property type="component" value="Chromosome 5"/>
</dbReference>
<dbReference type="BioGRID-ORCS" id="231885">
    <property type="hits" value="3 hits in 38 CRISPR screens"/>
</dbReference>
<gene>
    <name evidence="4 5" type="primary">Gm4871</name>
</gene>
<keyword evidence="1" id="KW-0344">Guanine-nucleotide releasing factor</keyword>
<dbReference type="VEuPathDB" id="HostDB:ENSMUSG00000061707"/>
<dbReference type="Gene3D" id="1.20.870.10">
    <property type="entry name" value="Son of sevenless (SoS) protein Chain: S domain 1"/>
    <property type="match status" value="1"/>
</dbReference>
<dbReference type="InterPro" id="IPR023578">
    <property type="entry name" value="Ras_GEF_dom_sf"/>
</dbReference>
<evidence type="ECO:0000313" key="5">
    <source>
        <dbReference type="MGI" id="MGI:3648713"/>
    </source>
</evidence>
<keyword evidence="2" id="KW-0175">Coiled coil</keyword>
<dbReference type="PANTHER" id="PTHR46793">
    <property type="entry name" value="1700018F24RIK PROTEIN-RELATED-RELATED"/>
    <property type="match status" value="1"/>
</dbReference>
<dbReference type="PaxDb" id="10090-ENSMUSP00000071368"/>
<evidence type="ECO:0000256" key="1">
    <source>
        <dbReference type="PROSITE-ProRule" id="PRU00135"/>
    </source>
</evidence>
<dbReference type="RefSeq" id="NP_001094933.1">
    <property type="nucleotide sequence ID" value="NM_001101463.1"/>
</dbReference>
<dbReference type="CDD" id="cd06224">
    <property type="entry name" value="REM"/>
    <property type="match status" value="1"/>
</dbReference>
<accession>D3Z0W7</accession>
<dbReference type="UCSC" id="uc012egs.1">
    <property type="organism name" value="mouse"/>
</dbReference>
<name>D3Z0W7_MOUSE</name>
<feature type="domain" description="N-terminal Ras-GEF" evidence="3">
    <location>
        <begin position="54"/>
        <end position="175"/>
    </location>
</feature>
<keyword evidence="6" id="KW-1185">Reference proteome</keyword>
<dbReference type="AlphaFoldDB" id="D3Z0W7"/>
<evidence type="ECO:0000313" key="6">
    <source>
        <dbReference type="Proteomes" id="UP000000589"/>
    </source>
</evidence>
<dbReference type="SUPFAM" id="SSF48366">
    <property type="entry name" value="Ras GEF"/>
    <property type="match status" value="1"/>
</dbReference>
<organism evidence="4 6">
    <name type="scientific">Mus musculus</name>
    <name type="common">Mouse</name>
    <dbReference type="NCBI Taxonomy" id="10090"/>
    <lineage>
        <taxon>Eukaryota</taxon>
        <taxon>Metazoa</taxon>
        <taxon>Chordata</taxon>
        <taxon>Craniata</taxon>
        <taxon>Vertebrata</taxon>
        <taxon>Euteleostomi</taxon>
        <taxon>Mammalia</taxon>
        <taxon>Eutheria</taxon>
        <taxon>Euarchontoglires</taxon>
        <taxon>Glires</taxon>
        <taxon>Rodentia</taxon>
        <taxon>Myomorpha</taxon>
        <taxon>Muroidea</taxon>
        <taxon>Muridae</taxon>
        <taxon>Murinae</taxon>
        <taxon>Mus</taxon>
        <taxon>Mus</taxon>
    </lineage>
</organism>
<dbReference type="eggNOG" id="KOG3629">
    <property type="taxonomic scope" value="Eukaryota"/>
</dbReference>
<dbReference type="PANTHER" id="PTHR46793:SF1">
    <property type="entry name" value="1700018F24RIK PROTEIN-RELATED"/>
    <property type="match status" value="1"/>
</dbReference>
<dbReference type="OMA" id="WHASHRN"/>
<evidence type="ECO:0000259" key="3">
    <source>
        <dbReference type="PROSITE" id="PS50212"/>
    </source>
</evidence>
<reference evidence="4 6" key="1">
    <citation type="journal article" date="2009" name="PLoS Biol.">
        <title>Lineage-specific biology revealed by a finished genome assembly of the mouse.</title>
        <authorList>
            <consortium name="Mouse Genome Sequencing Consortium"/>
            <person name="Church D.M."/>
            <person name="Goodstadt L."/>
            <person name="Hillier L.W."/>
            <person name="Zody M.C."/>
            <person name="Goldstein S."/>
            <person name="She X."/>
            <person name="Bult C.J."/>
            <person name="Agarwala R."/>
            <person name="Cherry J.L."/>
            <person name="DiCuccio M."/>
            <person name="Hlavina W."/>
            <person name="Kapustin Y."/>
            <person name="Meric P."/>
            <person name="Maglott D."/>
            <person name="Birtle Z."/>
            <person name="Marques A.C."/>
            <person name="Graves T."/>
            <person name="Zhou S."/>
            <person name="Teague B."/>
            <person name="Potamousis K."/>
            <person name="Churas C."/>
            <person name="Place M."/>
            <person name="Herschleb J."/>
            <person name="Runnheim R."/>
            <person name="Forrest D."/>
            <person name="Amos-Landgraf J."/>
            <person name="Schwartz D.C."/>
            <person name="Cheng Z."/>
            <person name="Lindblad-Toh K."/>
            <person name="Eichler E.E."/>
            <person name="Ponting C.P."/>
        </authorList>
    </citation>
    <scope>NUCLEOTIDE SEQUENCE [LARGE SCALE GENOMIC DNA]</scope>
    <source>
        <strain evidence="4 6">C57BL/6J</strain>
    </source>
</reference>
<dbReference type="OrthoDB" id="9624459at2759"/>
<dbReference type="Pfam" id="PF00618">
    <property type="entry name" value="RasGEF_N"/>
    <property type="match status" value="1"/>
</dbReference>
<dbReference type="InParanoid" id="D3Z0W7"/>
<reference evidence="4" key="3">
    <citation type="submission" date="2025-08" db="UniProtKB">
        <authorList>
            <consortium name="Ensembl"/>
        </authorList>
    </citation>
    <scope>IDENTIFICATION</scope>
    <source>
        <strain evidence="4">C57BL/6J</strain>
    </source>
</reference>
<dbReference type="GeneTree" id="ENSGT00940000156012"/>
<dbReference type="HOGENOM" id="CLU_882671_0_0_1"/>
<evidence type="ECO:0000313" key="4">
    <source>
        <dbReference type="Ensembl" id="ENSMUSP00000071368.5"/>
    </source>
</evidence>
<dbReference type="AGR" id="MGI:3648713"/>
<dbReference type="InterPro" id="IPR000651">
    <property type="entry name" value="Ras-like_Gua-exchang_fac_N"/>
</dbReference>
<dbReference type="Bgee" id="ENSMUSG00000061707">
    <property type="expression patterns" value="Expressed in spermatid and 14 other cell types or tissues"/>
</dbReference>
<dbReference type="RNAct" id="D3Z0W7">
    <property type="molecule type" value="protein"/>
</dbReference>
<dbReference type="MGI" id="MGI:3648713">
    <property type="gene designation" value="Gm4871"/>
</dbReference>
<protein>
    <submittedName>
        <fullName evidence="4">Predicted gene 4871</fullName>
    </submittedName>
</protein>